<evidence type="ECO:0000259" key="7">
    <source>
        <dbReference type="SMART" id="SM00382"/>
    </source>
</evidence>
<dbReference type="Gene3D" id="3.40.50.300">
    <property type="entry name" value="P-loop containing nucleotide triphosphate hydrolases"/>
    <property type="match status" value="1"/>
</dbReference>
<dbReference type="EnsemblPlants" id="AUR62009411-RA">
    <property type="protein sequence ID" value="AUR62009411-RA:cds"/>
    <property type="gene ID" value="AUR62009411"/>
</dbReference>
<dbReference type="Gene3D" id="6.10.280.40">
    <property type="match status" value="1"/>
</dbReference>
<accession>A0A803LC22</accession>
<reference evidence="8" key="2">
    <citation type="submission" date="2021-03" db="UniProtKB">
        <authorList>
            <consortium name="EnsemblPlants"/>
        </authorList>
    </citation>
    <scope>IDENTIFICATION</scope>
</reference>
<dbReference type="InterPro" id="IPR050747">
    <property type="entry name" value="Mitochondrial_chaperone_BCS1"/>
</dbReference>
<dbReference type="Gramene" id="AUR62009411-RA">
    <property type="protein sequence ID" value="AUR62009411-RA:cds"/>
    <property type="gene ID" value="AUR62009411"/>
</dbReference>
<keyword evidence="4" id="KW-0460">Magnesium</keyword>
<reference evidence="8" key="1">
    <citation type="journal article" date="2017" name="Nature">
        <title>The genome of Chenopodium quinoa.</title>
        <authorList>
            <person name="Jarvis D.E."/>
            <person name="Ho Y.S."/>
            <person name="Lightfoot D.J."/>
            <person name="Schmoeckel S.M."/>
            <person name="Li B."/>
            <person name="Borm T.J.A."/>
            <person name="Ohyanagi H."/>
            <person name="Mineta K."/>
            <person name="Michell C.T."/>
            <person name="Saber N."/>
            <person name="Kharbatia N.M."/>
            <person name="Rupper R.R."/>
            <person name="Sharp A.R."/>
            <person name="Dally N."/>
            <person name="Boughton B.A."/>
            <person name="Woo Y.H."/>
            <person name="Gao G."/>
            <person name="Schijlen E.G.W.M."/>
            <person name="Guo X."/>
            <person name="Momin A.A."/>
            <person name="Negrao S."/>
            <person name="Al-Babili S."/>
            <person name="Gehring C."/>
            <person name="Roessner U."/>
            <person name="Jung C."/>
            <person name="Murphy K."/>
            <person name="Arold S.T."/>
            <person name="Gojobori T."/>
            <person name="van der Linden C.G."/>
            <person name="van Loo E.N."/>
            <person name="Jellen E.N."/>
            <person name="Maughan P.J."/>
            <person name="Tester M."/>
        </authorList>
    </citation>
    <scope>NUCLEOTIDE SEQUENCE [LARGE SCALE GENOMIC DNA]</scope>
    <source>
        <strain evidence="8">cv. PI 614886</strain>
    </source>
</reference>
<evidence type="ECO:0000256" key="3">
    <source>
        <dbReference type="ARBA" id="ARBA00022801"/>
    </source>
</evidence>
<feature type="region of interest" description="Disordered" evidence="6">
    <location>
        <begin position="133"/>
        <end position="154"/>
    </location>
</feature>
<feature type="domain" description="AAA+ ATPase" evidence="7">
    <location>
        <begin position="260"/>
        <end position="404"/>
    </location>
</feature>
<proteinExistence type="inferred from homology"/>
<evidence type="ECO:0000256" key="1">
    <source>
        <dbReference type="ARBA" id="ARBA00001946"/>
    </source>
</evidence>
<dbReference type="SUPFAM" id="SSF52540">
    <property type="entry name" value="P-loop containing nucleoside triphosphate hydrolases"/>
    <property type="match status" value="1"/>
</dbReference>
<keyword evidence="9" id="KW-1185">Reference proteome</keyword>
<sequence length="498" mass="56725">MGLPSGASLFSTYASLSATFTLVQQAFYQFVPLLVQQYISDIFKQWFSPKQPPPPDVFKLIIEEVANDFTNNQVFQACQIYLCNKLSDSANVLKVSKGHTEETMNFKLAEGVTFSETFEGIHLKWIFSCKANSSADDQSDPVLVHDKRSGRSRSHHQENSCFSLIFDREHKKKVCTDYLPYVVEASKEVVREEKHLKLFDGNSEYYGMPGGSSSKQSVNMVHPFKFENLAMDLELKKAIMDDLDRFVRRKEFYKRVGKPWKRGYLLYGPPGTGKSSLIAAMANYLKFVIYDLQLRRMQDSSLRQLLRVIPSKTIIVIEDIDCTGELPRRELYHTMYQGYEDSLKKAIKKPEMSLAALLNFADGLWSCCGDERLIIFTTNHKERLEPALLQPGRMDMHIHMSYLTMEGFKVLAYNYLLVTGNHPLFGEIKGLLEVVNATPAEVAEELMRSEDVDASLQGVVELLKRKKIEAEDAASLRPQAETEEITEKMENGNVLPTN</sequence>
<name>A0A803LC22_CHEQI</name>
<comment type="catalytic activity">
    <reaction evidence="5">
        <text>ATP + H2O = ADP + phosphate + H(+)</text>
        <dbReference type="Rhea" id="RHEA:13065"/>
        <dbReference type="ChEBI" id="CHEBI:15377"/>
        <dbReference type="ChEBI" id="CHEBI:15378"/>
        <dbReference type="ChEBI" id="CHEBI:30616"/>
        <dbReference type="ChEBI" id="CHEBI:43474"/>
        <dbReference type="ChEBI" id="CHEBI:456216"/>
    </reaction>
</comment>
<dbReference type="InterPro" id="IPR025753">
    <property type="entry name" value="AAA_N_dom"/>
</dbReference>
<evidence type="ECO:0000256" key="6">
    <source>
        <dbReference type="SAM" id="MobiDB-lite"/>
    </source>
</evidence>
<dbReference type="InterPro" id="IPR003959">
    <property type="entry name" value="ATPase_AAA_core"/>
</dbReference>
<organism evidence="8 9">
    <name type="scientific">Chenopodium quinoa</name>
    <name type="common">Quinoa</name>
    <dbReference type="NCBI Taxonomy" id="63459"/>
    <lineage>
        <taxon>Eukaryota</taxon>
        <taxon>Viridiplantae</taxon>
        <taxon>Streptophyta</taxon>
        <taxon>Embryophyta</taxon>
        <taxon>Tracheophyta</taxon>
        <taxon>Spermatophyta</taxon>
        <taxon>Magnoliopsida</taxon>
        <taxon>eudicotyledons</taxon>
        <taxon>Gunneridae</taxon>
        <taxon>Pentapetalae</taxon>
        <taxon>Caryophyllales</taxon>
        <taxon>Chenopodiaceae</taxon>
        <taxon>Chenopodioideae</taxon>
        <taxon>Atripliceae</taxon>
        <taxon>Chenopodium</taxon>
    </lineage>
</organism>
<dbReference type="AlphaFoldDB" id="A0A803LC22"/>
<evidence type="ECO:0000313" key="9">
    <source>
        <dbReference type="Proteomes" id="UP000596660"/>
    </source>
</evidence>
<dbReference type="Pfam" id="PF25568">
    <property type="entry name" value="AAA_lid_At3g28540"/>
    <property type="match status" value="1"/>
</dbReference>
<dbReference type="PANTHER" id="PTHR23070">
    <property type="entry name" value="BCS1 AAA-TYPE ATPASE"/>
    <property type="match status" value="1"/>
</dbReference>
<keyword evidence="3" id="KW-0378">Hydrolase</keyword>
<dbReference type="Proteomes" id="UP000596660">
    <property type="component" value="Unplaced"/>
</dbReference>
<dbReference type="SMART" id="SM00382">
    <property type="entry name" value="AAA"/>
    <property type="match status" value="1"/>
</dbReference>
<dbReference type="GO" id="GO:0005524">
    <property type="term" value="F:ATP binding"/>
    <property type="evidence" value="ECO:0007669"/>
    <property type="project" value="InterPro"/>
</dbReference>
<dbReference type="Pfam" id="PF14363">
    <property type="entry name" value="AAA_assoc"/>
    <property type="match status" value="1"/>
</dbReference>
<dbReference type="InterPro" id="IPR027417">
    <property type="entry name" value="P-loop_NTPase"/>
</dbReference>
<comment type="cofactor">
    <cofactor evidence="1">
        <name>Mg(2+)</name>
        <dbReference type="ChEBI" id="CHEBI:18420"/>
    </cofactor>
</comment>
<evidence type="ECO:0000313" key="8">
    <source>
        <dbReference type="EnsemblPlants" id="AUR62009411-RA:cds"/>
    </source>
</evidence>
<feature type="region of interest" description="Disordered" evidence="6">
    <location>
        <begin position="472"/>
        <end position="498"/>
    </location>
</feature>
<dbReference type="Pfam" id="PF00004">
    <property type="entry name" value="AAA"/>
    <property type="match status" value="1"/>
</dbReference>
<dbReference type="InterPro" id="IPR058017">
    <property type="entry name" value="At3g28540-like_C"/>
</dbReference>
<dbReference type="CDD" id="cd19510">
    <property type="entry name" value="RecA-like_BCS1"/>
    <property type="match status" value="1"/>
</dbReference>
<evidence type="ECO:0000256" key="5">
    <source>
        <dbReference type="ARBA" id="ARBA00049360"/>
    </source>
</evidence>
<evidence type="ECO:0000256" key="2">
    <source>
        <dbReference type="ARBA" id="ARBA00007448"/>
    </source>
</evidence>
<dbReference type="InterPro" id="IPR003593">
    <property type="entry name" value="AAA+_ATPase"/>
</dbReference>
<comment type="similarity">
    <text evidence="2">Belongs to the AAA ATPase family. BCS1 subfamily.</text>
</comment>
<dbReference type="GO" id="GO:0006950">
    <property type="term" value="P:response to stress"/>
    <property type="evidence" value="ECO:0007669"/>
    <property type="project" value="UniProtKB-ARBA"/>
</dbReference>
<dbReference type="OMA" id="CQIYLCN"/>
<dbReference type="GO" id="GO:0016887">
    <property type="term" value="F:ATP hydrolysis activity"/>
    <property type="evidence" value="ECO:0007669"/>
    <property type="project" value="InterPro"/>
</dbReference>
<protein>
    <recommendedName>
        <fullName evidence="7">AAA+ ATPase domain-containing protein</fullName>
    </recommendedName>
</protein>
<evidence type="ECO:0000256" key="4">
    <source>
        <dbReference type="ARBA" id="ARBA00022842"/>
    </source>
</evidence>